<proteinExistence type="predicted"/>
<dbReference type="Gramene" id="C.cajan_35166.t">
    <property type="protein sequence ID" value="C.cajan_35166.t"/>
    <property type="gene ID" value="C.cajan_35166"/>
</dbReference>
<dbReference type="InterPro" id="IPR053151">
    <property type="entry name" value="RNase_H-like"/>
</dbReference>
<evidence type="ECO:0000313" key="2">
    <source>
        <dbReference type="Proteomes" id="UP000075243"/>
    </source>
</evidence>
<protein>
    <recommendedName>
        <fullName evidence="3">RNase H type-1 domain-containing protein</fullName>
    </recommendedName>
</protein>
<accession>A0A151RMM4</accession>
<name>A0A151RMM4_CAJCA</name>
<organism evidence="1 2">
    <name type="scientific">Cajanus cajan</name>
    <name type="common">Pigeon pea</name>
    <name type="synonym">Cajanus indicus</name>
    <dbReference type="NCBI Taxonomy" id="3821"/>
    <lineage>
        <taxon>Eukaryota</taxon>
        <taxon>Viridiplantae</taxon>
        <taxon>Streptophyta</taxon>
        <taxon>Embryophyta</taxon>
        <taxon>Tracheophyta</taxon>
        <taxon>Spermatophyta</taxon>
        <taxon>Magnoliopsida</taxon>
        <taxon>eudicotyledons</taxon>
        <taxon>Gunneridae</taxon>
        <taxon>Pentapetalae</taxon>
        <taxon>rosids</taxon>
        <taxon>fabids</taxon>
        <taxon>Fabales</taxon>
        <taxon>Fabaceae</taxon>
        <taxon>Papilionoideae</taxon>
        <taxon>50 kb inversion clade</taxon>
        <taxon>NPAAA clade</taxon>
        <taxon>indigoferoid/millettioid clade</taxon>
        <taxon>Phaseoleae</taxon>
        <taxon>Cajanus</taxon>
    </lineage>
</organism>
<dbReference type="PANTHER" id="PTHR47723">
    <property type="entry name" value="OS05G0353850 PROTEIN"/>
    <property type="match status" value="1"/>
</dbReference>
<dbReference type="EMBL" id="KQ483654">
    <property type="protein sequence ID" value="KYP43758.1"/>
    <property type="molecule type" value="Genomic_DNA"/>
</dbReference>
<keyword evidence="2" id="KW-1185">Reference proteome</keyword>
<gene>
    <name evidence="1" type="ORF">KK1_034794</name>
</gene>
<dbReference type="PANTHER" id="PTHR47723:SF19">
    <property type="entry name" value="POLYNUCLEOTIDYL TRANSFERASE, RIBONUCLEASE H-LIKE SUPERFAMILY PROTEIN"/>
    <property type="match status" value="1"/>
</dbReference>
<dbReference type="AlphaFoldDB" id="A0A151RMM4"/>
<reference evidence="1" key="1">
    <citation type="journal article" date="2012" name="Nat. Biotechnol.">
        <title>Draft genome sequence of pigeonpea (Cajanus cajan), an orphan legume crop of resource-poor farmers.</title>
        <authorList>
            <person name="Varshney R.K."/>
            <person name="Chen W."/>
            <person name="Li Y."/>
            <person name="Bharti A.K."/>
            <person name="Saxena R.K."/>
            <person name="Schlueter J.A."/>
            <person name="Donoghue M.T."/>
            <person name="Azam S."/>
            <person name="Fan G."/>
            <person name="Whaley A.M."/>
            <person name="Farmer A.D."/>
            <person name="Sheridan J."/>
            <person name="Iwata A."/>
            <person name="Tuteja R."/>
            <person name="Penmetsa R.V."/>
            <person name="Wu W."/>
            <person name="Upadhyaya H.D."/>
            <person name="Yang S.P."/>
            <person name="Shah T."/>
            <person name="Saxena K.B."/>
            <person name="Michael T."/>
            <person name="McCombie W.R."/>
            <person name="Yang B."/>
            <person name="Zhang G."/>
            <person name="Yang H."/>
            <person name="Wang J."/>
            <person name="Spillane C."/>
            <person name="Cook D.R."/>
            <person name="May G.D."/>
            <person name="Xu X."/>
            <person name="Jackson S.A."/>
        </authorList>
    </citation>
    <scope>NUCLEOTIDE SEQUENCE [LARGE SCALE GENOMIC DNA]</scope>
</reference>
<sequence>MSNLWDLSNLSSCSTCVTDRHKKYVTHIERLLICKISLELIARVSSLSTIYSFSCGLGSQSRFSISDLSSKQKWSYPPTSLIKINCDGVVSISGVASCRGVIRDESGNFVAGFSCQLGRCSVIQFE</sequence>
<evidence type="ECO:0008006" key="3">
    <source>
        <dbReference type="Google" id="ProtNLM"/>
    </source>
</evidence>
<evidence type="ECO:0000313" key="1">
    <source>
        <dbReference type="EMBL" id="KYP43758.1"/>
    </source>
</evidence>
<dbReference type="Proteomes" id="UP000075243">
    <property type="component" value="Unassembled WGS sequence"/>
</dbReference>